<dbReference type="Proteomes" id="UP000182938">
    <property type="component" value="Chromosome"/>
</dbReference>
<dbReference type="PANTHER" id="PTHR30238:SF0">
    <property type="entry name" value="THYLAKOID MEMBRANE PROTEIN TERC, CHLOROPLASTIC"/>
    <property type="match status" value="1"/>
</dbReference>
<proteinExistence type="inferred from homology"/>
<evidence type="ECO:0000256" key="5">
    <source>
        <dbReference type="ARBA" id="ARBA00023136"/>
    </source>
</evidence>
<feature type="transmembrane region" description="Helical" evidence="6">
    <location>
        <begin position="103"/>
        <end position="123"/>
    </location>
</feature>
<gene>
    <name evidence="7" type="ORF">ASJ30_07680</name>
</gene>
<sequence length="341" mass="38040">MSAYQIFEIASLTVLSAILILDLLLVIKRPHVPSMKESSAWVAVYVSLALVFAGVLFAMGDTQRSGEFLTGWLLEYSLSIDNLFVFIILLGSFAVPHALQQRVLMIGILIAIVLRGIFILVGVQVIESFAWVFYLFGAYLVYVAWKQAFGHDDEGGAPDNLVIRTLKRRLNFTDEWHGAKAVVRKDGVRFFTPFVLVILALGTVDLVFAIDSIPAIFSVTTDPFLVFACNIFALMGLRQLYFLLGGLLERLVYLHYGIAAILGFIGIKLVLHAMEANEVSWINGGEPITWVPHIETWHSLVVILVSMVVAVVASLWRMRSLDRTDATQADLRDDDHERVDV</sequence>
<evidence type="ECO:0000256" key="1">
    <source>
        <dbReference type="ARBA" id="ARBA00004141"/>
    </source>
</evidence>
<feature type="transmembrane region" description="Helical" evidence="6">
    <location>
        <begin position="79"/>
        <end position="96"/>
    </location>
</feature>
<keyword evidence="8" id="KW-1185">Reference proteome</keyword>
<evidence type="ECO:0000313" key="8">
    <source>
        <dbReference type="Proteomes" id="UP000182938"/>
    </source>
</evidence>
<feature type="transmembrane region" description="Helical" evidence="6">
    <location>
        <begin position="39"/>
        <end position="59"/>
    </location>
</feature>
<dbReference type="RefSeq" id="WP_072624581.1">
    <property type="nucleotide sequence ID" value="NZ_CP013290.1"/>
</dbReference>
<protein>
    <submittedName>
        <fullName evidence="7">Tellurium resistance protein TerC</fullName>
    </submittedName>
</protein>
<feature type="transmembrane region" description="Helical" evidence="6">
    <location>
        <begin position="251"/>
        <end position="271"/>
    </location>
</feature>
<dbReference type="InterPro" id="IPR005496">
    <property type="entry name" value="Integral_membrane_TerC"/>
</dbReference>
<comment type="similarity">
    <text evidence="2">Belongs to the TerC family.</text>
</comment>
<feature type="transmembrane region" description="Helical" evidence="6">
    <location>
        <begin position="194"/>
        <end position="217"/>
    </location>
</feature>
<keyword evidence="3 6" id="KW-0812">Transmembrane</keyword>
<dbReference type="PANTHER" id="PTHR30238">
    <property type="entry name" value="MEMBRANE BOUND PREDICTED REDOX MODULATOR"/>
    <property type="match status" value="1"/>
</dbReference>
<evidence type="ECO:0000256" key="3">
    <source>
        <dbReference type="ARBA" id="ARBA00022692"/>
    </source>
</evidence>
<keyword evidence="4 6" id="KW-1133">Transmembrane helix</keyword>
<evidence type="ECO:0000256" key="2">
    <source>
        <dbReference type="ARBA" id="ARBA00007511"/>
    </source>
</evidence>
<dbReference type="EMBL" id="CP013290">
    <property type="protein sequence ID" value="APH01429.1"/>
    <property type="molecule type" value="Genomic_DNA"/>
</dbReference>
<evidence type="ECO:0000256" key="4">
    <source>
        <dbReference type="ARBA" id="ARBA00022989"/>
    </source>
</evidence>
<evidence type="ECO:0000313" key="7">
    <source>
        <dbReference type="EMBL" id="APH01429.1"/>
    </source>
</evidence>
<feature type="transmembrane region" description="Helical" evidence="6">
    <location>
        <begin position="297"/>
        <end position="316"/>
    </location>
</feature>
<dbReference type="InterPro" id="IPR022369">
    <property type="entry name" value="Integral_membrane_TerC_rswitch"/>
</dbReference>
<accession>A0A1L3MGF8</accession>
<dbReference type="GO" id="GO:0016020">
    <property type="term" value="C:membrane"/>
    <property type="evidence" value="ECO:0007669"/>
    <property type="project" value="UniProtKB-SubCell"/>
</dbReference>
<feature type="transmembrane region" description="Helical" evidence="6">
    <location>
        <begin position="223"/>
        <end position="244"/>
    </location>
</feature>
<dbReference type="AlphaFoldDB" id="A0A1L3MGF8"/>
<feature type="transmembrane region" description="Helical" evidence="6">
    <location>
        <begin position="129"/>
        <end position="145"/>
    </location>
</feature>
<dbReference type="NCBIfam" id="TIGR03718">
    <property type="entry name" value="R_switched_Alx"/>
    <property type="match status" value="1"/>
</dbReference>
<comment type="subcellular location">
    <subcellularLocation>
        <location evidence="1">Membrane</location>
        <topology evidence="1">Multi-pass membrane protein</topology>
    </subcellularLocation>
</comment>
<reference evidence="7 8" key="1">
    <citation type="submission" date="2015-11" db="EMBL/GenBank/DDBJ databases">
        <authorList>
            <person name="Zhang Y."/>
            <person name="Guo Z."/>
        </authorList>
    </citation>
    <scope>NUCLEOTIDE SEQUENCE [LARGE SCALE GENOMIC DNA]</scope>
    <source>
        <strain evidence="7 8">YFY001</strain>
    </source>
</reference>
<evidence type="ECO:0000256" key="6">
    <source>
        <dbReference type="SAM" id="Phobius"/>
    </source>
</evidence>
<name>A0A1L3MGF8_9MICO</name>
<dbReference type="Pfam" id="PF03741">
    <property type="entry name" value="TerC"/>
    <property type="match status" value="1"/>
</dbReference>
<organism evidence="7 8">
    <name type="scientific">Janibacter indicus</name>
    <dbReference type="NCBI Taxonomy" id="857417"/>
    <lineage>
        <taxon>Bacteria</taxon>
        <taxon>Bacillati</taxon>
        <taxon>Actinomycetota</taxon>
        <taxon>Actinomycetes</taxon>
        <taxon>Micrococcales</taxon>
        <taxon>Intrasporangiaceae</taxon>
        <taxon>Janibacter</taxon>
    </lineage>
</organism>
<feature type="transmembrane region" description="Helical" evidence="6">
    <location>
        <begin position="6"/>
        <end position="27"/>
    </location>
</feature>
<keyword evidence="5 6" id="KW-0472">Membrane</keyword>
<dbReference type="KEGG" id="jte:ASJ30_07680"/>